<dbReference type="EMBL" id="GBRH01173819">
    <property type="protein sequence ID" value="JAE24077.1"/>
    <property type="molecule type" value="Transcribed_RNA"/>
</dbReference>
<organism evidence="1">
    <name type="scientific">Arundo donax</name>
    <name type="common">Giant reed</name>
    <name type="synonym">Donax arundinaceus</name>
    <dbReference type="NCBI Taxonomy" id="35708"/>
    <lineage>
        <taxon>Eukaryota</taxon>
        <taxon>Viridiplantae</taxon>
        <taxon>Streptophyta</taxon>
        <taxon>Embryophyta</taxon>
        <taxon>Tracheophyta</taxon>
        <taxon>Spermatophyta</taxon>
        <taxon>Magnoliopsida</taxon>
        <taxon>Liliopsida</taxon>
        <taxon>Poales</taxon>
        <taxon>Poaceae</taxon>
        <taxon>PACMAD clade</taxon>
        <taxon>Arundinoideae</taxon>
        <taxon>Arundineae</taxon>
        <taxon>Arundo</taxon>
    </lineage>
</organism>
<evidence type="ECO:0000313" key="1">
    <source>
        <dbReference type="EMBL" id="JAE24077.1"/>
    </source>
</evidence>
<protein>
    <submittedName>
        <fullName evidence="1">Uncharacterized protein</fullName>
    </submittedName>
</protein>
<dbReference type="AlphaFoldDB" id="A0A0A9GHW1"/>
<sequence>MIPQNTILREYKSHYLWCHGGNVKGKAPSINEVM</sequence>
<name>A0A0A9GHW1_ARUDO</name>
<reference evidence="1" key="1">
    <citation type="submission" date="2014-09" db="EMBL/GenBank/DDBJ databases">
        <authorList>
            <person name="Magalhaes I.L.F."/>
            <person name="Oliveira U."/>
            <person name="Santos F.R."/>
            <person name="Vidigal T.H.D.A."/>
            <person name="Brescovit A.D."/>
            <person name="Santos A.J."/>
        </authorList>
    </citation>
    <scope>NUCLEOTIDE SEQUENCE</scope>
    <source>
        <tissue evidence="1">Shoot tissue taken approximately 20 cm above the soil surface</tissue>
    </source>
</reference>
<proteinExistence type="predicted"/>
<accession>A0A0A9GHW1</accession>
<reference evidence="1" key="2">
    <citation type="journal article" date="2015" name="Data Brief">
        <title>Shoot transcriptome of the giant reed, Arundo donax.</title>
        <authorList>
            <person name="Barrero R.A."/>
            <person name="Guerrero F.D."/>
            <person name="Moolhuijzen P."/>
            <person name="Goolsby J.A."/>
            <person name="Tidwell J."/>
            <person name="Bellgard S.E."/>
            <person name="Bellgard M.I."/>
        </authorList>
    </citation>
    <scope>NUCLEOTIDE SEQUENCE</scope>
    <source>
        <tissue evidence="1">Shoot tissue taken approximately 20 cm above the soil surface</tissue>
    </source>
</reference>